<protein>
    <recommendedName>
        <fullName evidence="2">Rad50/SbcC-type AAA domain-containing protein</fullName>
    </recommendedName>
</protein>
<dbReference type="AlphaFoldDB" id="R9GQ44"/>
<dbReference type="EMBL" id="AQPN01000100">
    <property type="protein sequence ID" value="EOR93962.1"/>
    <property type="molecule type" value="Genomic_DNA"/>
</dbReference>
<comment type="caution">
    <text evidence="3">The sequence shown here is derived from an EMBL/GenBank/DDBJ whole genome shotgun (WGS) entry which is preliminary data.</text>
</comment>
<evidence type="ECO:0000313" key="4">
    <source>
        <dbReference type="Proteomes" id="UP000014174"/>
    </source>
</evidence>
<accession>R9GQ44</accession>
<feature type="coiled-coil region" evidence="1">
    <location>
        <begin position="378"/>
        <end position="421"/>
    </location>
</feature>
<organism evidence="3 4">
    <name type="scientific">Arcticibacter svalbardensis MN12-7</name>
    <dbReference type="NCBI Taxonomy" id="1150600"/>
    <lineage>
        <taxon>Bacteria</taxon>
        <taxon>Pseudomonadati</taxon>
        <taxon>Bacteroidota</taxon>
        <taxon>Sphingobacteriia</taxon>
        <taxon>Sphingobacteriales</taxon>
        <taxon>Sphingobacteriaceae</taxon>
        <taxon>Arcticibacter</taxon>
    </lineage>
</organism>
<reference evidence="3 4" key="1">
    <citation type="journal article" date="2013" name="Genome Announc.">
        <title>Draft Genome Sequence of Arcticibacter svalbardensis Strain MN12-7T, a Member of the Family Sphingobacteriaceae Isolated from an Arctic Soil Sample.</title>
        <authorList>
            <person name="Shivaji S."/>
            <person name="Ara S."/>
            <person name="Prasad S."/>
            <person name="Manasa B.P."/>
            <person name="Begum Z."/>
            <person name="Singh A."/>
            <person name="Kumar Pinnaka A."/>
        </authorList>
    </citation>
    <scope>NUCLEOTIDE SEQUENCE [LARGE SCALE GENOMIC DNA]</scope>
    <source>
        <strain evidence="3 4">MN12-7</strain>
    </source>
</reference>
<dbReference type="OrthoDB" id="7029750at2"/>
<evidence type="ECO:0000256" key="1">
    <source>
        <dbReference type="SAM" id="Coils"/>
    </source>
</evidence>
<keyword evidence="4" id="KW-1185">Reference proteome</keyword>
<dbReference type="Gene3D" id="3.40.50.300">
    <property type="entry name" value="P-loop containing nucleotide triphosphate hydrolases"/>
    <property type="match status" value="1"/>
</dbReference>
<proteinExistence type="predicted"/>
<sequence length="708" mass="81362">MVINEVQINNFFCYLGKNTFSFTRGLNIISGRNGSGKSQFFNAFYWTFFDKIYSGEGSGNKKKTWDDDKNLTIYPDSISNSLDIDEQFQTSVEVTIEANDYQAADFTTDDTVIYNFKRVVTFKKTDRGIITLLPSELKIEYVQSGETFIVQRFDFEIVLNKIFPKSIRKFMWYQGETMDDLYDFSSKATLRNAIHEISYFPKYDFMYKVVMSSDASINKKIAKELAQQNRLSKEQNAIYFDITILENKISINEQEKIDLVNQTQSLEEELTKIEQKLEGIDHFMQYKIDLTRLEADQKITKSQIDAIEINTKERLINVWMLNGCAELIKAAESNLNILNTEIQIKQAHSNPIPMNLPGPEYVEQMLVDKICYICERSIVDDQAAYEALQRRLNDFQKNAHVKSLQDNYADLNRFRKRLLNDLPNINTEIVENENKKNALIRKRNSLGKQISNVFNDLGFEERADLETNASIAQQNINKHKTYRTDKSIKLKRISVLEQELLSSKLELSNKKALRDNFTKSQDINLAESVASDYISLFIKSISVLKDSAYNTLIKELEIESNRLYSLYLDGKEQGVIKIDDSAHVVDMKTGMQLNDLNQGELVAQKLALANAFLSLSAKKMNRSYPLIADAPSSDLDAGNTYNLTVNIGASFEQIIIMSKDYTQFDNEQLAKLIIEADIKNFYQITSEFINPTAGKSRTNRRSITTKIK</sequence>
<dbReference type="InterPro" id="IPR027417">
    <property type="entry name" value="P-loop_NTPase"/>
</dbReference>
<name>R9GQ44_9SPHI</name>
<evidence type="ECO:0000259" key="2">
    <source>
        <dbReference type="Pfam" id="PF13476"/>
    </source>
</evidence>
<evidence type="ECO:0000313" key="3">
    <source>
        <dbReference type="EMBL" id="EOR93962.1"/>
    </source>
</evidence>
<dbReference type="STRING" id="1150600.ADIARSV_2796"/>
<keyword evidence="1" id="KW-0175">Coiled coil</keyword>
<feature type="domain" description="Rad50/SbcC-type AAA" evidence="2">
    <location>
        <begin position="6"/>
        <end position="278"/>
    </location>
</feature>
<gene>
    <name evidence="3" type="ORF">ADIARSV_2796</name>
</gene>
<dbReference type="Proteomes" id="UP000014174">
    <property type="component" value="Unassembled WGS sequence"/>
</dbReference>
<dbReference type="RefSeq" id="WP_016196027.1">
    <property type="nucleotide sequence ID" value="NZ_AQPN01000100.1"/>
</dbReference>
<dbReference type="SUPFAM" id="SSF52540">
    <property type="entry name" value="P-loop containing nucleoside triphosphate hydrolases"/>
    <property type="match status" value="1"/>
</dbReference>
<dbReference type="InterPro" id="IPR038729">
    <property type="entry name" value="Rad50/SbcC_AAA"/>
</dbReference>
<dbReference type="Pfam" id="PF13476">
    <property type="entry name" value="AAA_23"/>
    <property type="match status" value="1"/>
</dbReference>
<dbReference type="eggNOG" id="COG1196">
    <property type="taxonomic scope" value="Bacteria"/>
</dbReference>